<comment type="caution">
    <text evidence="2">The sequence shown here is derived from an EMBL/GenBank/DDBJ whole genome shotgun (WGS) entry which is preliminary data.</text>
</comment>
<evidence type="ECO:0000259" key="1">
    <source>
        <dbReference type="Pfam" id="PF00535"/>
    </source>
</evidence>
<reference evidence="2 3" key="1">
    <citation type="submission" date="2019-04" db="EMBL/GenBank/DDBJ databases">
        <title>Draft genome sequence data and analysis of a Fermenting Bacterium, Geotoga petraea strain HO-Geo1, isolated from heavy-oil petroleum reservoir in Russia.</title>
        <authorList>
            <person name="Grouzdev D.S."/>
            <person name="Semenova E.M."/>
            <person name="Sokolova D.S."/>
            <person name="Tourova T.P."/>
            <person name="Poltaraus A.B."/>
            <person name="Nazina T.N."/>
        </authorList>
    </citation>
    <scope>NUCLEOTIDE SEQUENCE [LARGE SCALE GENOMIC DNA]</scope>
    <source>
        <strain evidence="2 3">HO-Geo1</strain>
    </source>
</reference>
<dbReference type="GO" id="GO:0016740">
    <property type="term" value="F:transferase activity"/>
    <property type="evidence" value="ECO:0007669"/>
    <property type="project" value="UniProtKB-KW"/>
</dbReference>
<dbReference type="RefSeq" id="WP_135403128.1">
    <property type="nucleotide sequence ID" value="NZ_SRME01000006.1"/>
</dbReference>
<dbReference type="PANTHER" id="PTHR43630">
    <property type="entry name" value="POLY-BETA-1,6-N-ACETYL-D-GLUCOSAMINE SYNTHASE"/>
    <property type="match status" value="1"/>
</dbReference>
<proteinExistence type="predicted"/>
<name>A0A4Z0VY73_9BACT</name>
<gene>
    <name evidence="2" type="ORF">E4650_08965</name>
</gene>
<dbReference type="AlphaFoldDB" id="A0A4Z0VY73"/>
<dbReference type="CDD" id="cd02511">
    <property type="entry name" value="Beta4Glucosyltransferase"/>
    <property type="match status" value="1"/>
</dbReference>
<evidence type="ECO:0000313" key="3">
    <source>
        <dbReference type="Proteomes" id="UP000297288"/>
    </source>
</evidence>
<dbReference type="Proteomes" id="UP000297288">
    <property type="component" value="Unassembled WGS sequence"/>
</dbReference>
<dbReference type="InterPro" id="IPR029044">
    <property type="entry name" value="Nucleotide-diphossugar_trans"/>
</dbReference>
<protein>
    <submittedName>
        <fullName evidence="2">Glycosyltransferase family 2 protein</fullName>
    </submittedName>
</protein>
<dbReference type="EMBL" id="SRME01000006">
    <property type="protein sequence ID" value="TGG86979.1"/>
    <property type="molecule type" value="Genomic_DNA"/>
</dbReference>
<sequence length="829" mass="99268">MKPFISACMIVKNEEVNLDRCLRSITNFVDEIIIVDTGSTDSTIEIAKKYTEKIYYFEWTGNFSEARNESLKYPNGEWVFIIDADEEATEKMQKDTRSFLKSVDSEVSQIMIPNINFLDIDLEKTEIASNGRFFRNGKVKYENIVHNQPVIEGEIEYADLPLNHYGYIWTRYKRKQKTIRTSNLLREYLKENPDNLYYLIQLFKTEKIGKNLKEYYRLGNKIEKIIIDIVNRKKIKYKPSPMENEFLHIWSSTLNNLNYLDRAEYLAKLGTRWNPDCFFVLGSIYEKKKKWESIYDLSNNFLKIINFYINNSQLITWSSTAIYRKDDFHIYKYNALIEMKKFKRINEASDLEIDIIKKHTKKNIMISKLKDSFVLSDNYREKENILTFLKKIEDIISSDENEIFDFVFNKINDDENYLGLILELANNDFSKDTILKMIKRIPKNFNGYIRNLLLADLSIMNGEIKNSVNNYKKVLKENIDFGKYIKQIIDDILIAGVNINIDPVTIDLYEEYSEKKSLLFDLSKYFNDFEISLFDYYLGNKFLFFKISNLNIIFNNNKEIFLNMIERNSMIEIFDNSKKGFILYKMYEASKEIKNYELAKNYLWESFKVNPKLGDIKEGVNEYIWEYPEEFNSFYNEKDEIYDVLNLSKFYHCSNHLNPLRTLRESSILYYVEKIPSESIRKDLYYYYKENTNIIENYNLIDEETKYSIIKNFDSFDYFSIKRIDSFSDNNFIDINNLRLDTNNTENAVILNPEFIEFEDINKIIYGYKNIIILFNLSDEYKCSPFAKYFWDLMKFKEFKKYLAENNNFILTDEYIHQKIILRINKNNR</sequence>
<dbReference type="PANTHER" id="PTHR43630:SF2">
    <property type="entry name" value="GLYCOSYLTRANSFERASE"/>
    <property type="match status" value="1"/>
</dbReference>
<dbReference type="OrthoDB" id="9815923at2"/>
<dbReference type="InterPro" id="IPR001173">
    <property type="entry name" value="Glyco_trans_2-like"/>
</dbReference>
<dbReference type="SUPFAM" id="SSF53448">
    <property type="entry name" value="Nucleotide-diphospho-sugar transferases"/>
    <property type="match status" value="1"/>
</dbReference>
<keyword evidence="2" id="KW-0808">Transferase</keyword>
<dbReference type="Pfam" id="PF00535">
    <property type="entry name" value="Glycos_transf_2"/>
    <property type="match status" value="1"/>
</dbReference>
<evidence type="ECO:0000313" key="2">
    <source>
        <dbReference type="EMBL" id="TGG86979.1"/>
    </source>
</evidence>
<accession>A0A4Z0VY73</accession>
<organism evidence="2 3">
    <name type="scientific">Geotoga petraea</name>
    <dbReference type="NCBI Taxonomy" id="28234"/>
    <lineage>
        <taxon>Bacteria</taxon>
        <taxon>Thermotogati</taxon>
        <taxon>Thermotogota</taxon>
        <taxon>Thermotogae</taxon>
        <taxon>Petrotogales</taxon>
        <taxon>Petrotogaceae</taxon>
        <taxon>Geotoga</taxon>
    </lineage>
</organism>
<feature type="domain" description="Glycosyltransferase 2-like" evidence="1">
    <location>
        <begin position="6"/>
        <end position="147"/>
    </location>
</feature>
<dbReference type="Gene3D" id="3.90.550.10">
    <property type="entry name" value="Spore Coat Polysaccharide Biosynthesis Protein SpsA, Chain A"/>
    <property type="match status" value="1"/>
</dbReference>